<feature type="region of interest" description="Disordered" evidence="1">
    <location>
        <begin position="1"/>
        <end position="31"/>
    </location>
</feature>
<evidence type="ECO:0000313" key="3">
    <source>
        <dbReference type="Proteomes" id="UP000438429"/>
    </source>
</evidence>
<evidence type="ECO:0000256" key="1">
    <source>
        <dbReference type="SAM" id="MobiDB-lite"/>
    </source>
</evidence>
<comment type="caution">
    <text evidence="2">The sequence shown here is derived from an EMBL/GenBank/DDBJ whole genome shotgun (WGS) entry which is preliminary data.</text>
</comment>
<protein>
    <submittedName>
        <fullName evidence="2">Uncharacterized protein</fullName>
    </submittedName>
</protein>
<dbReference type="EMBL" id="VEVO01000010">
    <property type="protein sequence ID" value="KAF0036790.1"/>
    <property type="molecule type" value="Genomic_DNA"/>
</dbReference>
<feature type="compositionally biased region" description="Polar residues" evidence="1">
    <location>
        <begin position="15"/>
        <end position="26"/>
    </location>
</feature>
<dbReference type="Proteomes" id="UP000438429">
    <property type="component" value="Unassembled WGS sequence"/>
</dbReference>
<sequence>MQETGLPSDTDLESSRNTTPPGTWNQFGKRENENKTSVELIHKAGPLVIVFPKRVMSADMNRSLHTVFPPLRKELQLMQRVDLSDFSTWIR</sequence>
<reference evidence="2 3" key="1">
    <citation type="submission" date="2019-06" db="EMBL/GenBank/DDBJ databases">
        <title>Draft genomes of female and male turbot (Scophthalmus maximus).</title>
        <authorList>
            <person name="Xu H."/>
            <person name="Xu X.-W."/>
            <person name="Shao C."/>
            <person name="Chen S."/>
        </authorList>
    </citation>
    <scope>NUCLEOTIDE SEQUENCE [LARGE SCALE GENOMIC DNA]</scope>
    <source>
        <strain evidence="2">Ysfricsl-2016a</strain>
        <tissue evidence="2">Blood</tissue>
    </source>
</reference>
<organism evidence="2 3">
    <name type="scientific">Scophthalmus maximus</name>
    <name type="common">Turbot</name>
    <name type="synonym">Psetta maxima</name>
    <dbReference type="NCBI Taxonomy" id="52904"/>
    <lineage>
        <taxon>Eukaryota</taxon>
        <taxon>Metazoa</taxon>
        <taxon>Chordata</taxon>
        <taxon>Craniata</taxon>
        <taxon>Vertebrata</taxon>
        <taxon>Euteleostomi</taxon>
        <taxon>Actinopterygii</taxon>
        <taxon>Neopterygii</taxon>
        <taxon>Teleostei</taxon>
        <taxon>Neoteleostei</taxon>
        <taxon>Acanthomorphata</taxon>
        <taxon>Carangaria</taxon>
        <taxon>Pleuronectiformes</taxon>
        <taxon>Pleuronectoidei</taxon>
        <taxon>Scophthalmidae</taxon>
        <taxon>Scophthalmus</taxon>
    </lineage>
</organism>
<accession>A0A6A4SY76</accession>
<dbReference type="AlphaFoldDB" id="A0A6A4SY76"/>
<gene>
    <name evidence="2" type="ORF">F2P81_012102</name>
</gene>
<proteinExistence type="predicted"/>
<name>A0A6A4SY76_SCOMX</name>
<evidence type="ECO:0000313" key="2">
    <source>
        <dbReference type="EMBL" id="KAF0036790.1"/>
    </source>
</evidence>